<accession>A0AAV5R505</accession>
<dbReference type="GO" id="GO:0016301">
    <property type="term" value="F:kinase activity"/>
    <property type="evidence" value="ECO:0007669"/>
    <property type="project" value="UniProtKB-KW"/>
</dbReference>
<feature type="domain" description="Phosphoribulokinase/uridine kinase" evidence="1">
    <location>
        <begin position="31"/>
        <end position="163"/>
    </location>
</feature>
<dbReference type="AlphaFoldDB" id="A0AAV5R505"/>
<evidence type="ECO:0000259" key="1">
    <source>
        <dbReference type="Pfam" id="PF00485"/>
    </source>
</evidence>
<dbReference type="PANTHER" id="PTHR10285">
    <property type="entry name" value="URIDINE KINASE"/>
    <property type="match status" value="1"/>
</dbReference>
<dbReference type="InterPro" id="IPR006083">
    <property type="entry name" value="PRK/URK"/>
</dbReference>
<dbReference type="EMBL" id="BTGB01000003">
    <property type="protein sequence ID" value="GMM46092.1"/>
    <property type="molecule type" value="Genomic_DNA"/>
</dbReference>
<comment type="caution">
    <text evidence="2">The sequence shown here is derived from an EMBL/GenBank/DDBJ whole genome shotgun (WGS) entry which is preliminary data.</text>
</comment>
<protein>
    <submittedName>
        <fullName evidence="2">ATP-dependent kinase</fullName>
    </submittedName>
</protein>
<dbReference type="SUPFAM" id="SSF52540">
    <property type="entry name" value="P-loop containing nucleoside triphosphate hydrolases"/>
    <property type="match status" value="1"/>
</dbReference>
<name>A0AAV5R505_PICKL</name>
<gene>
    <name evidence="2" type="ORF">DAPK24_026670</name>
</gene>
<organism evidence="2 3">
    <name type="scientific">Pichia kluyveri</name>
    <name type="common">Yeast</name>
    <dbReference type="NCBI Taxonomy" id="36015"/>
    <lineage>
        <taxon>Eukaryota</taxon>
        <taxon>Fungi</taxon>
        <taxon>Dikarya</taxon>
        <taxon>Ascomycota</taxon>
        <taxon>Saccharomycotina</taxon>
        <taxon>Pichiomycetes</taxon>
        <taxon>Pichiales</taxon>
        <taxon>Pichiaceae</taxon>
        <taxon>Pichia</taxon>
    </lineage>
</organism>
<evidence type="ECO:0000313" key="3">
    <source>
        <dbReference type="Proteomes" id="UP001378960"/>
    </source>
</evidence>
<dbReference type="Pfam" id="PF00485">
    <property type="entry name" value="PRK"/>
    <property type="match status" value="1"/>
</dbReference>
<dbReference type="Gene3D" id="3.40.50.300">
    <property type="entry name" value="P-loop containing nucleotide triphosphate hydrolases"/>
    <property type="match status" value="1"/>
</dbReference>
<dbReference type="Proteomes" id="UP001378960">
    <property type="component" value="Unassembled WGS sequence"/>
</dbReference>
<proteinExistence type="predicted"/>
<keyword evidence="2" id="KW-0808">Transferase</keyword>
<keyword evidence="2" id="KW-0418">Kinase</keyword>
<dbReference type="GO" id="GO:0005524">
    <property type="term" value="F:ATP binding"/>
    <property type="evidence" value="ECO:0007669"/>
    <property type="project" value="InterPro"/>
</dbReference>
<keyword evidence="3" id="KW-1185">Reference proteome</keyword>
<dbReference type="InterPro" id="IPR027417">
    <property type="entry name" value="P-loop_NTPase"/>
</dbReference>
<sequence>MNKSTVVESAIELISPLLDNQIKGGTQKPLVVGIEGPQGSGKTTAASKIKESLENTFPNANIIQFSMDDFYLTYEQQLEVSKQNNDNPLLQGRGLPGTHDLLLLSNIFNQLLANDESKLPISIPCYDKSAYNGKGDRSNIDKWTIVDKKVDLIIFEGWFNGYCSINNNKEVLVKWNLIKQIYLGRFDNVKDDHTIQINDNLKQYEIIWQLFDLFVCIKTDDINNVYKWRIQQEHELIKLKGMGMNDNEVEKFVDRYMPVYYLYYDTLTNIQSNIKTLELNIDIARNLINVNYLTLYKSSSD</sequence>
<evidence type="ECO:0000313" key="2">
    <source>
        <dbReference type="EMBL" id="GMM46092.1"/>
    </source>
</evidence>
<reference evidence="2 3" key="1">
    <citation type="journal article" date="2023" name="Elife">
        <title>Identification of key yeast species and microbe-microbe interactions impacting larval growth of Drosophila in the wild.</title>
        <authorList>
            <person name="Mure A."/>
            <person name="Sugiura Y."/>
            <person name="Maeda R."/>
            <person name="Honda K."/>
            <person name="Sakurai N."/>
            <person name="Takahashi Y."/>
            <person name="Watada M."/>
            <person name="Katoh T."/>
            <person name="Gotoh A."/>
            <person name="Gotoh Y."/>
            <person name="Taniguchi I."/>
            <person name="Nakamura K."/>
            <person name="Hayashi T."/>
            <person name="Katayama T."/>
            <person name="Uemura T."/>
            <person name="Hattori Y."/>
        </authorList>
    </citation>
    <scope>NUCLEOTIDE SEQUENCE [LARGE SCALE GENOMIC DNA]</scope>
    <source>
        <strain evidence="2 3">PK-24</strain>
    </source>
</reference>